<evidence type="ECO:0000313" key="7">
    <source>
        <dbReference type="Proteomes" id="UP000182491"/>
    </source>
</evidence>
<dbReference type="PANTHER" id="PTHR42811">
    <property type="entry name" value="SERINE ACETYLTRANSFERASE"/>
    <property type="match status" value="1"/>
</dbReference>
<sequence>MTKNKFSSDYYRYRKKGEKANFISKLFAGPGVKFMYLFRMCNFYSPLHPLGFIARFFFSRMQVKYGFQIPHTCKVGSGLFLGHYGSIVINQHAILGENCNVAQGVTIGHVSRGAKKGSPIIGDRVWIGANAVVVGNIRIGNDVLIAPLSFVNFDVPDHAVVVGNPAKVVSMKGSGGYIKNI</sequence>
<organism evidence="6 7">
    <name type="scientific">Pontibacter akesuensis</name>
    <dbReference type="NCBI Taxonomy" id="388950"/>
    <lineage>
        <taxon>Bacteria</taxon>
        <taxon>Pseudomonadati</taxon>
        <taxon>Bacteroidota</taxon>
        <taxon>Cytophagia</taxon>
        <taxon>Cytophagales</taxon>
        <taxon>Hymenobacteraceae</taxon>
        <taxon>Pontibacter</taxon>
    </lineage>
</organism>
<dbReference type="STRING" id="388950.GCA_001611675_00620"/>
<dbReference type="EMBL" id="FPCA01000001">
    <property type="protein sequence ID" value="SFU55926.1"/>
    <property type="molecule type" value="Genomic_DNA"/>
</dbReference>
<dbReference type="InterPro" id="IPR001451">
    <property type="entry name" value="Hexapep"/>
</dbReference>
<comment type="similarity">
    <text evidence="1 5">Belongs to the transferase hexapeptide repeat family.</text>
</comment>
<comment type="catalytic activity">
    <reaction evidence="5">
        <text>L-serine + acetyl-CoA = O-acetyl-L-serine + CoA</text>
        <dbReference type="Rhea" id="RHEA:24560"/>
        <dbReference type="ChEBI" id="CHEBI:33384"/>
        <dbReference type="ChEBI" id="CHEBI:57287"/>
        <dbReference type="ChEBI" id="CHEBI:57288"/>
        <dbReference type="ChEBI" id="CHEBI:58340"/>
        <dbReference type="EC" id="2.3.1.30"/>
    </reaction>
</comment>
<name>A0A1I7H5Y9_9BACT</name>
<proteinExistence type="inferred from homology"/>
<dbReference type="GO" id="GO:0006535">
    <property type="term" value="P:cysteine biosynthetic process from serine"/>
    <property type="evidence" value="ECO:0007669"/>
    <property type="project" value="InterPro"/>
</dbReference>
<dbReference type="PIRSF" id="PIRSF000441">
    <property type="entry name" value="CysE"/>
    <property type="match status" value="1"/>
</dbReference>
<dbReference type="GO" id="GO:0009001">
    <property type="term" value="F:serine O-acetyltransferase activity"/>
    <property type="evidence" value="ECO:0007669"/>
    <property type="project" value="UniProtKB-EC"/>
</dbReference>
<evidence type="ECO:0000256" key="5">
    <source>
        <dbReference type="PIRNR" id="PIRNR000441"/>
    </source>
</evidence>
<evidence type="ECO:0000256" key="1">
    <source>
        <dbReference type="ARBA" id="ARBA00007274"/>
    </source>
</evidence>
<dbReference type="PROSITE" id="PS00101">
    <property type="entry name" value="HEXAPEP_TRANSFERASES"/>
    <property type="match status" value="1"/>
</dbReference>
<dbReference type="Proteomes" id="UP000182491">
    <property type="component" value="Unassembled WGS sequence"/>
</dbReference>
<dbReference type="EC" id="2.3.1.30" evidence="5"/>
<reference evidence="7" key="1">
    <citation type="submission" date="2016-10" db="EMBL/GenBank/DDBJ databases">
        <authorList>
            <person name="Varghese N."/>
        </authorList>
    </citation>
    <scope>NUCLEOTIDE SEQUENCE [LARGE SCALE GENOMIC DNA]</scope>
    <source>
        <strain evidence="7">DSM 18820</strain>
    </source>
</reference>
<keyword evidence="2 5" id="KW-0808">Transferase</keyword>
<evidence type="ECO:0000256" key="4">
    <source>
        <dbReference type="ARBA" id="ARBA00023315"/>
    </source>
</evidence>
<dbReference type="SUPFAM" id="SSF51161">
    <property type="entry name" value="Trimeric LpxA-like enzymes"/>
    <property type="match status" value="1"/>
</dbReference>
<dbReference type="CDD" id="cd03354">
    <property type="entry name" value="LbH_SAT"/>
    <property type="match status" value="1"/>
</dbReference>
<evidence type="ECO:0000313" key="6">
    <source>
        <dbReference type="EMBL" id="SFU55926.1"/>
    </source>
</evidence>
<dbReference type="Pfam" id="PF00132">
    <property type="entry name" value="Hexapep"/>
    <property type="match status" value="1"/>
</dbReference>
<keyword evidence="3" id="KW-0677">Repeat</keyword>
<dbReference type="AlphaFoldDB" id="A0A1I7H5Y9"/>
<protein>
    <recommendedName>
        <fullName evidence="5">Serine acetyltransferase</fullName>
        <ecNumber evidence="5">2.3.1.30</ecNumber>
    </recommendedName>
</protein>
<evidence type="ECO:0000256" key="3">
    <source>
        <dbReference type="ARBA" id="ARBA00022737"/>
    </source>
</evidence>
<accession>A0A1I7H5Y9</accession>
<dbReference type="InterPro" id="IPR005881">
    <property type="entry name" value="Ser_O-AcTrfase"/>
</dbReference>
<dbReference type="InterPro" id="IPR045304">
    <property type="entry name" value="LbH_SAT"/>
</dbReference>
<keyword evidence="7" id="KW-1185">Reference proteome</keyword>
<keyword evidence="4 5" id="KW-0012">Acyltransferase</keyword>
<dbReference type="InterPro" id="IPR011004">
    <property type="entry name" value="Trimer_LpxA-like_sf"/>
</dbReference>
<dbReference type="GO" id="GO:0005737">
    <property type="term" value="C:cytoplasm"/>
    <property type="evidence" value="ECO:0007669"/>
    <property type="project" value="InterPro"/>
</dbReference>
<dbReference type="Gene3D" id="2.160.10.10">
    <property type="entry name" value="Hexapeptide repeat proteins"/>
    <property type="match status" value="1"/>
</dbReference>
<evidence type="ECO:0000256" key="2">
    <source>
        <dbReference type="ARBA" id="ARBA00022679"/>
    </source>
</evidence>
<gene>
    <name evidence="6" type="ORF">SAMN04487941_1522</name>
</gene>
<dbReference type="InterPro" id="IPR018357">
    <property type="entry name" value="Hexapep_transf_CS"/>
</dbReference>
<dbReference type="OrthoDB" id="9814490at2"/>
<dbReference type="RefSeq" id="WP_068836811.1">
    <property type="nucleotide sequence ID" value="NZ_BMXC01000001.1"/>
</dbReference>